<evidence type="ECO:0000313" key="2">
    <source>
        <dbReference type="Proteomes" id="UP001162992"/>
    </source>
</evidence>
<dbReference type="Proteomes" id="UP001162992">
    <property type="component" value="Chromosome 1"/>
</dbReference>
<gene>
    <name evidence="1" type="ORF">O6H91_01G143000</name>
</gene>
<protein>
    <submittedName>
        <fullName evidence="1">Uncharacterized protein</fullName>
    </submittedName>
</protein>
<keyword evidence="2" id="KW-1185">Reference proteome</keyword>
<proteinExistence type="predicted"/>
<organism evidence="1 2">
    <name type="scientific">Diphasiastrum complanatum</name>
    <name type="common">Issler's clubmoss</name>
    <name type="synonym">Lycopodium complanatum</name>
    <dbReference type="NCBI Taxonomy" id="34168"/>
    <lineage>
        <taxon>Eukaryota</taxon>
        <taxon>Viridiplantae</taxon>
        <taxon>Streptophyta</taxon>
        <taxon>Embryophyta</taxon>
        <taxon>Tracheophyta</taxon>
        <taxon>Lycopodiopsida</taxon>
        <taxon>Lycopodiales</taxon>
        <taxon>Lycopodiaceae</taxon>
        <taxon>Lycopodioideae</taxon>
        <taxon>Diphasiastrum</taxon>
    </lineage>
</organism>
<reference evidence="2" key="1">
    <citation type="journal article" date="2024" name="Proc. Natl. Acad. Sci. U.S.A.">
        <title>Extraordinary preservation of gene collinearity over three hundred million years revealed in homosporous lycophytes.</title>
        <authorList>
            <person name="Li C."/>
            <person name="Wickell D."/>
            <person name="Kuo L.Y."/>
            <person name="Chen X."/>
            <person name="Nie B."/>
            <person name="Liao X."/>
            <person name="Peng D."/>
            <person name="Ji J."/>
            <person name="Jenkins J."/>
            <person name="Williams M."/>
            <person name="Shu S."/>
            <person name="Plott C."/>
            <person name="Barry K."/>
            <person name="Rajasekar S."/>
            <person name="Grimwood J."/>
            <person name="Han X."/>
            <person name="Sun S."/>
            <person name="Hou Z."/>
            <person name="He W."/>
            <person name="Dai G."/>
            <person name="Sun C."/>
            <person name="Schmutz J."/>
            <person name="Leebens-Mack J.H."/>
            <person name="Li F.W."/>
            <person name="Wang L."/>
        </authorList>
    </citation>
    <scope>NUCLEOTIDE SEQUENCE [LARGE SCALE GENOMIC DNA]</scope>
    <source>
        <strain evidence="2">cv. PW_Plant_1</strain>
    </source>
</reference>
<name>A0ACC2EWU6_DIPCM</name>
<comment type="caution">
    <text evidence="1">The sequence shown here is derived from an EMBL/GenBank/DDBJ whole genome shotgun (WGS) entry which is preliminary data.</text>
</comment>
<evidence type="ECO:0000313" key="1">
    <source>
        <dbReference type="EMBL" id="KAJ7570972.1"/>
    </source>
</evidence>
<sequence>MQEYRREGNLIWPLLVDHVRPDMRLAWEEPFGLVLPVIRISTAEEGIHHCNTNNFALQNPCPAAQRTLFDNISERNVVSWNAMIAGYAHNGLAQEALVLFEQMQREGMKPTEVTYISVLSTYITIHLPS</sequence>
<accession>A0ACC2EWU6</accession>
<dbReference type="EMBL" id="CM055092">
    <property type="protein sequence ID" value="KAJ7570972.1"/>
    <property type="molecule type" value="Genomic_DNA"/>
</dbReference>